<dbReference type="EMBL" id="FOGG01000016">
    <property type="protein sequence ID" value="SER78335.1"/>
    <property type="molecule type" value="Genomic_DNA"/>
</dbReference>
<name>A0A1H9S122_9SPHI</name>
<dbReference type="STRING" id="390241.SAMN04488023_11662"/>
<proteinExistence type="predicted"/>
<keyword evidence="2" id="KW-1185">Reference proteome</keyword>
<evidence type="ECO:0000313" key="2">
    <source>
        <dbReference type="Proteomes" id="UP000199572"/>
    </source>
</evidence>
<evidence type="ECO:0000313" key="1">
    <source>
        <dbReference type="EMBL" id="SER78335.1"/>
    </source>
</evidence>
<sequence>MIYALTRFNKKWLFASLVIFISFQISVLHRDVQALSQHQIIFFSLRKNYAAGFIKERSAFLITDLKKDDKNYQFYVQPALDQAQILNVNFLSLNRDTVTREIIIRDHQVVFQGYKMLFIDQRLNYKELQIDGEFSALWLHQNTRFNLNKRPSRLKFKSIIIDATNKDYQTEKFVAFAKNIHLNAHILKKNKAYLVQLTP</sequence>
<dbReference type="Proteomes" id="UP000199572">
    <property type="component" value="Unassembled WGS sequence"/>
</dbReference>
<organism evidence="1 2">
    <name type="scientific">Pedobacter rhizosphaerae</name>
    <dbReference type="NCBI Taxonomy" id="390241"/>
    <lineage>
        <taxon>Bacteria</taxon>
        <taxon>Pseudomonadati</taxon>
        <taxon>Bacteroidota</taxon>
        <taxon>Sphingobacteriia</taxon>
        <taxon>Sphingobacteriales</taxon>
        <taxon>Sphingobacteriaceae</taxon>
        <taxon>Pedobacter</taxon>
    </lineage>
</organism>
<gene>
    <name evidence="1" type="ORF">SAMN04488023_11662</name>
</gene>
<dbReference type="AlphaFoldDB" id="A0A1H9S122"/>
<protein>
    <submittedName>
        <fullName evidence="1">Uncharacterized protein</fullName>
    </submittedName>
</protein>
<reference evidence="1 2" key="1">
    <citation type="submission" date="2016-10" db="EMBL/GenBank/DDBJ databases">
        <authorList>
            <person name="de Groot N.N."/>
        </authorList>
    </citation>
    <scope>NUCLEOTIDE SEQUENCE [LARGE SCALE GENOMIC DNA]</scope>
    <source>
        <strain evidence="1 2">DSM 18610</strain>
    </source>
</reference>
<accession>A0A1H9S122</accession>